<gene>
    <name evidence="22" type="ORF">K443DRAFT_682319</name>
</gene>
<evidence type="ECO:0000256" key="10">
    <source>
        <dbReference type="ARBA" id="ARBA00022840"/>
    </source>
</evidence>
<dbReference type="GO" id="GO:0046872">
    <property type="term" value="F:metal ion binding"/>
    <property type="evidence" value="ECO:0007669"/>
    <property type="project" value="UniProtKB-KW"/>
</dbReference>
<dbReference type="Gene3D" id="3.30.1330.10">
    <property type="entry name" value="PurM-like, N-terminal domain"/>
    <property type="match status" value="2"/>
</dbReference>
<dbReference type="NCBIfam" id="TIGR01735">
    <property type="entry name" value="FGAM_synt"/>
    <property type="match status" value="1"/>
</dbReference>
<dbReference type="Pfam" id="PF22689">
    <property type="entry name" value="FGAR-AT_PurM_N-like"/>
    <property type="match status" value="1"/>
</dbReference>
<evidence type="ECO:0000256" key="6">
    <source>
        <dbReference type="ARBA" id="ARBA00022598"/>
    </source>
</evidence>
<dbReference type="SUPFAM" id="SSF55326">
    <property type="entry name" value="PurM N-terminal domain-like"/>
    <property type="match status" value="2"/>
</dbReference>
<comment type="function">
    <text evidence="16">Phosphoribosylformylglycinamidine synthase involved in the purines biosynthetic pathway. Catalyzes the ATP-dependent conversion of formylglycinamide ribonucleotide (FGAR) and glutamine to yield formylglycinamidine ribonucleotide (FGAM) and glutamate.</text>
</comment>
<dbReference type="FunFam" id="3.40.50.880:FF:000008">
    <property type="entry name" value="Phosphoribosylformylglycinamidine synthase"/>
    <property type="match status" value="1"/>
</dbReference>
<feature type="domain" description="PurM-like C-terminal" evidence="18">
    <location>
        <begin position="453"/>
        <end position="610"/>
    </location>
</feature>
<evidence type="ECO:0000256" key="13">
    <source>
        <dbReference type="ARBA" id="ARBA00029823"/>
    </source>
</evidence>
<comment type="similarity">
    <text evidence="3">In the N-terminal section; belongs to the FGAMS family.</text>
</comment>
<dbReference type="HAMAP" id="MF_00419">
    <property type="entry name" value="PurL_1"/>
    <property type="match status" value="1"/>
</dbReference>
<evidence type="ECO:0000256" key="7">
    <source>
        <dbReference type="ARBA" id="ARBA00022723"/>
    </source>
</evidence>
<keyword evidence="10" id="KW-0067">ATP-binding</keyword>
<feature type="domain" description="FGAR-AT PurM N-terminal-like" evidence="21">
    <location>
        <begin position="680"/>
        <end position="841"/>
    </location>
</feature>
<keyword evidence="6" id="KW-0436">Ligase</keyword>
<dbReference type="EC" id="6.3.5.3" evidence="4"/>
<keyword evidence="12" id="KW-0315">Glutamine amidotransferase</keyword>
<protein>
    <recommendedName>
        <fullName evidence="17">Phosphoribosylformylglycinamidine synthase</fullName>
        <ecNumber evidence="4">6.3.5.3</ecNumber>
    </recommendedName>
    <alternativeName>
        <fullName evidence="14">Formylglycinamide ribonucleotide amidotransferase</fullName>
    </alternativeName>
    <alternativeName>
        <fullName evidence="13">Formylglycinamide ribotide amidotransferase</fullName>
    </alternativeName>
</protein>
<evidence type="ECO:0000256" key="12">
    <source>
        <dbReference type="ARBA" id="ARBA00022962"/>
    </source>
</evidence>
<dbReference type="CDD" id="cd01740">
    <property type="entry name" value="GATase1_FGAR_AT"/>
    <property type="match status" value="1"/>
</dbReference>
<dbReference type="PANTHER" id="PTHR10099:SF1">
    <property type="entry name" value="PHOSPHORIBOSYLFORMYLGLYCINAMIDINE SYNTHASE"/>
    <property type="match status" value="1"/>
</dbReference>
<feature type="domain" description="Phosphoribosylformylglycinamidine synthase N-terminal" evidence="20">
    <location>
        <begin position="53"/>
        <end position="165"/>
    </location>
</feature>
<name>A0A0C9WVH6_9AGAR</name>
<dbReference type="SMART" id="SM01211">
    <property type="entry name" value="GATase_5"/>
    <property type="match status" value="1"/>
</dbReference>
<dbReference type="FunFam" id="1.10.8.750:FF:000002">
    <property type="entry name" value="Phosphoribosylformylglycinamidine synthase"/>
    <property type="match status" value="1"/>
</dbReference>
<dbReference type="SUPFAM" id="SSF82697">
    <property type="entry name" value="PurS-like"/>
    <property type="match status" value="1"/>
</dbReference>
<evidence type="ECO:0000256" key="1">
    <source>
        <dbReference type="ARBA" id="ARBA00004496"/>
    </source>
</evidence>
<evidence type="ECO:0000259" key="21">
    <source>
        <dbReference type="Pfam" id="PF22689"/>
    </source>
</evidence>
<keyword evidence="8" id="KW-0547">Nucleotide-binding</keyword>
<dbReference type="FunFam" id="3.30.1330.10:FF:000002">
    <property type="entry name" value="Phosphoribosylformylglycinamidine synthase"/>
    <property type="match status" value="1"/>
</dbReference>
<dbReference type="GO" id="GO:0004642">
    <property type="term" value="F:phosphoribosylformylglycinamidine synthase activity"/>
    <property type="evidence" value="ECO:0007669"/>
    <property type="project" value="UniProtKB-EC"/>
</dbReference>
<dbReference type="Gene3D" id="1.10.8.750">
    <property type="entry name" value="Phosphoribosylformylglycinamidine synthase, linker domain"/>
    <property type="match status" value="1"/>
</dbReference>
<dbReference type="InterPro" id="IPR010073">
    <property type="entry name" value="PurL_large"/>
</dbReference>
<dbReference type="GO" id="GO:0005737">
    <property type="term" value="C:cytoplasm"/>
    <property type="evidence" value="ECO:0007669"/>
    <property type="project" value="UniProtKB-SubCell"/>
</dbReference>
<evidence type="ECO:0000259" key="18">
    <source>
        <dbReference type="Pfam" id="PF02769"/>
    </source>
</evidence>
<evidence type="ECO:0000256" key="2">
    <source>
        <dbReference type="ARBA" id="ARBA00004920"/>
    </source>
</evidence>
<dbReference type="EMBL" id="KN838720">
    <property type="protein sequence ID" value="KIJ96465.1"/>
    <property type="molecule type" value="Genomic_DNA"/>
</dbReference>
<dbReference type="InterPro" id="IPR036921">
    <property type="entry name" value="PurM-like_N_sf"/>
</dbReference>
<organism evidence="22 23">
    <name type="scientific">Laccaria amethystina LaAM-08-1</name>
    <dbReference type="NCBI Taxonomy" id="1095629"/>
    <lineage>
        <taxon>Eukaryota</taxon>
        <taxon>Fungi</taxon>
        <taxon>Dikarya</taxon>
        <taxon>Basidiomycota</taxon>
        <taxon>Agaricomycotina</taxon>
        <taxon>Agaricomycetes</taxon>
        <taxon>Agaricomycetidae</taxon>
        <taxon>Agaricales</taxon>
        <taxon>Agaricineae</taxon>
        <taxon>Hydnangiaceae</taxon>
        <taxon>Laccaria</taxon>
    </lineage>
</organism>
<reference evidence="23" key="2">
    <citation type="submission" date="2015-01" db="EMBL/GenBank/DDBJ databases">
        <title>Evolutionary Origins and Diversification of the Mycorrhizal Mutualists.</title>
        <authorList>
            <consortium name="DOE Joint Genome Institute"/>
            <consortium name="Mycorrhizal Genomics Consortium"/>
            <person name="Kohler A."/>
            <person name="Kuo A."/>
            <person name="Nagy L.G."/>
            <person name="Floudas D."/>
            <person name="Copeland A."/>
            <person name="Barry K.W."/>
            <person name="Cichocki N."/>
            <person name="Veneault-Fourrey C."/>
            <person name="LaButti K."/>
            <person name="Lindquist E.A."/>
            <person name="Lipzen A."/>
            <person name="Lundell T."/>
            <person name="Morin E."/>
            <person name="Murat C."/>
            <person name="Riley R."/>
            <person name="Ohm R."/>
            <person name="Sun H."/>
            <person name="Tunlid A."/>
            <person name="Henrissat B."/>
            <person name="Grigoriev I.V."/>
            <person name="Hibbett D.S."/>
            <person name="Martin F."/>
        </authorList>
    </citation>
    <scope>NUCLEOTIDE SEQUENCE [LARGE SCALE GENOMIC DNA]</scope>
    <source>
        <strain evidence="23">LaAM-08-1</strain>
    </source>
</reference>
<comment type="catalytic activity">
    <reaction evidence="15">
        <text>N(2)-formyl-N(1)-(5-phospho-beta-D-ribosyl)glycinamide + L-glutamine + ATP + H2O = 2-formamido-N(1)-(5-O-phospho-beta-D-ribosyl)acetamidine + L-glutamate + ADP + phosphate + H(+)</text>
        <dbReference type="Rhea" id="RHEA:17129"/>
        <dbReference type="ChEBI" id="CHEBI:15377"/>
        <dbReference type="ChEBI" id="CHEBI:15378"/>
        <dbReference type="ChEBI" id="CHEBI:29985"/>
        <dbReference type="ChEBI" id="CHEBI:30616"/>
        <dbReference type="ChEBI" id="CHEBI:43474"/>
        <dbReference type="ChEBI" id="CHEBI:58359"/>
        <dbReference type="ChEBI" id="CHEBI:147286"/>
        <dbReference type="ChEBI" id="CHEBI:147287"/>
        <dbReference type="ChEBI" id="CHEBI:456216"/>
        <dbReference type="EC" id="6.3.5.3"/>
    </reaction>
</comment>
<dbReference type="SUPFAM" id="SSF109736">
    <property type="entry name" value="FGAM synthase PurL, linker domain"/>
    <property type="match status" value="1"/>
</dbReference>
<dbReference type="Pfam" id="PF18076">
    <property type="entry name" value="FGAR-AT_N"/>
    <property type="match status" value="1"/>
</dbReference>
<proteinExistence type="inferred from homology"/>
<dbReference type="FunFam" id="3.90.650.10:FF:000002">
    <property type="entry name" value="Phosphoribosylformylglycinamidine synthase"/>
    <property type="match status" value="1"/>
</dbReference>
<dbReference type="Gene3D" id="3.90.650.10">
    <property type="entry name" value="PurM-like C-terminal domain"/>
    <property type="match status" value="2"/>
</dbReference>
<evidence type="ECO:0000259" key="20">
    <source>
        <dbReference type="Pfam" id="PF18076"/>
    </source>
</evidence>
<dbReference type="GO" id="GO:0005524">
    <property type="term" value="F:ATP binding"/>
    <property type="evidence" value="ECO:0007669"/>
    <property type="project" value="UniProtKB-KW"/>
</dbReference>
<evidence type="ECO:0000256" key="11">
    <source>
        <dbReference type="ARBA" id="ARBA00022842"/>
    </source>
</evidence>
<accession>A0A0C9WVH6</accession>
<dbReference type="HOGENOM" id="CLU_001031_0_2_1"/>
<evidence type="ECO:0000313" key="22">
    <source>
        <dbReference type="EMBL" id="KIJ96465.1"/>
    </source>
</evidence>
<dbReference type="InterPro" id="IPR055181">
    <property type="entry name" value="FGAR-AT_PurM_N-like"/>
</dbReference>
<dbReference type="PROSITE" id="PS51273">
    <property type="entry name" value="GATASE_TYPE_1"/>
    <property type="match status" value="1"/>
</dbReference>
<dbReference type="InterPro" id="IPR036604">
    <property type="entry name" value="PurS-like_sf"/>
</dbReference>
<dbReference type="Pfam" id="PF13507">
    <property type="entry name" value="GATase_5"/>
    <property type="match status" value="1"/>
</dbReference>
<evidence type="ECO:0000256" key="3">
    <source>
        <dbReference type="ARBA" id="ARBA00008608"/>
    </source>
</evidence>
<evidence type="ECO:0000256" key="17">
    <source>
        <dbReference type="ARBA" id="ARBA00071729"/>
    </source>
</evidence>
<keyword evidence="5" id="KW-0963">Cytoplasm</keyword>
<evidence type="ECO:0000256" key="14">
    <source>
        <dbReference type="ARBA" id="ARBA00032632"/>
    </source>
</evidence>
<dbReference type="NCBIfam" id="NF003672">
    <property type="entry name" value="PRK05297.1"/>
    <property type="match status" value="1"/>
</dbReference>
<dbReference type="InterPro" id="IPR036676">
    <property type="entry name" value="PurM-like_C_sf"/>
</dbReference>
<evidence type="ECO:0000259" key="19">
    <source>
        <dbReference type="Pfam" id="PF18072"/>
    </source>
</evidence>
<evidence type="ECO:0000256" key="4">
    <source>
        <dbReference type="ARBA" id="ARBA00012747"/>
    </source>
</evidence>
<feature type="domain" description="Phosphoribosylformylglycinamidine synthase linker" evidence="19">
    <location>
        <begin position="192"/>
        <end position="242"/>
    </location>
</feature>
<dbReference type="UniPathway" id="UPA00074">
    <property type="reaction ID" value="UER00128"/>
</dbReference>
<dbReference type="Proteomes" id="UP000054477">
    <property type="component" value="Unassembled WGS sequence"/>
</dbReference>
<dbReference type="Pfam" id="PF02769">
    <property type="entry name" value="AIRS_C"/>
    <property type="match status" value="2"/>
</dbReference>
<dbReference type="InterPro" id="IPR010918">
    <property type="entry name" value="PurM-like_C_dom"/>
</dbReference>
<keyword evidence="11" id="KW-0460">Magnesium</keyword>
<dbReference type="SUPFAM" id="SSF52317">
    <property type="entry name" value="Class I glutamine amidotransferase-like"/>
    <property type="match status" value="1"/>
</dbReference>
<dbReference type="InterPro" id="IPR029062">
    <property type="entry name" value="Class_I_gatase-like"/>
</dbReference>
<evidence type="ECO:0000313" key="23">
    <source>
        <dbReference type="Proteomes" id="UP000054477"/>
    </source>
</evidence>
<keyword evidence="9" id="KW-0658">Purine biosynthesis</keyword>
<dbReference type="Gene3D" id="3.40.50.880">
    <property type="match status" value="1"/>
</dbReference>
<keyword evidence="23" id="KW-1185">Reference proteome</keyword>
<dbReference type="OrthoDB" id="6666987at2759"/>
<sequence length="1340" mass="144840">MLVLPGASSISIPKRNTLLRSIQQICHKVTSLDAVWIHLIKCRSEKLEAELSQTSSTSRKTLDRLLAYGDDITLDGTQLALLKHENVVYVLPRPGSVSPWSSKATDIAALCSLGSQVERIERGTAFIFSASEPITPSDLATFSLLIHDRMTQVAQLTPPDEAALFAHDKPKPLRTIDLAGVVGDAKEKLIIANKKLGLALASDEIDYLVDAYVSGSAAMNRNPTDAELFMFAQVNSEHCRHKIFNASWTVDGEALPSSLFQMIRNTEKISGAGTISAYSDNAAVLEGHLAPRFGPIKHLYQSHEEEMPILIKVETHNHPTAVSPYPGAATGSGGEIRDEGAVGRGSKPKAGLCGFTVSNLLIPGYEQPWETDFGRPAHIASAVDIMIEGPLGASAFNNEFGRPALTGYFRTFSESVPVSGMTREVKGYHKPIMIAGGYGNVRPQFAKKQSISPGAKVVVLGGPGLLIGLGGGAASSQVSGASSAELDFASVQRDNAEMQRRCQQVIDSCVALDAESPIQSIHDVGAGGLSNALPELVHDSGLGATFEIRDVLVADSSMSPMEIWCNESQERYVLAIAADEVSIFEGIVKRERCPASIVGVATLEEELIVTDRLFNQDVIRLKMSTLFGKPPKMSRKDTTRRPDRIDFDSSLSTFLPNTHSLQDRLPLAIDRVLRLPSVGSKSFLITIGDRSITGLVTRDQMIGPWQVPVADVAVTRSSYGFDVLCGEAMAMGERTPLALINAAASARMAVAESLTNVVAATVGDISKIKLSANWMCAASKEGEGAALYEAVEAVGMELCPALGVGIPVGKDSMSMSMKWREGDEQKEVSSPLSLIITAFAPVKDVRTTWTPQLRKDIEEPTSLVFFDLAKGKERLGGSALAQVFKEIGAEVPDVEDPVVLKAFFQGCQHIKANDPNLVLAYHDRSDGGLFTTIAEMCFAGRVGADISLDALHSDSNPIPTLFNEELGVVVQVGQSHLPRLMTVFSNAGFPSTSIHVIGRVTNEQTITINHKGNTLYVGERAGLQKIWAETSFRMQSLRDNPIAAQEEFDLIQDNSYTGLFYDLKYSNTPLPLYTSRPKVAILREQGVNGHVEMAWAFTEAGFDAIDVHMSDILSGNVSLVDFRGLVACGGFSYGDVLGAGKGWANSALLNDTARREFKEFFARETTFALGVCNGCQFLSHLRELIPGAEDWPEFKPNRSERFEGRVSMVEVVESEATKASVFLSDMVGSKLPVAVAHGEGRASFISDSQQQALESKGLVAVRYVDSNGVPTELYPLNPNGSPAGINGVLTPNGRVLALMPHPERVAALESNSWYPDNLVGTWKGVGPWFRLFQNARKWCN</sequence>
<comment type="subcellular location">
    <subcellularLocation>
        <location evidence="1">Cytoplasm</location>
    </subcellularLocation>
</comment>
<dbReference type="SUPFAM" id="SSF56042">
    <property type="entry name" value="PurM C-terminal domain-like"/>
    <property type="match status" value="2"/>
</dbReference>
<dbReference type="STRING" id="1095629.A0A0C9WVH6"/>
<dbReference type="Pfam" id="PF18072">
    <property type="entry name" value="FGAR-AT_linker"/>
    <property type="match status" value="1"/>
</dbReference>
<evidence type="ECO:0000256" key="8">
    <source>
        <dbReference type="ARBA" id="ARBA00022741"/>
    </source>
</evidence>
<evidence type="ECO:0000256" key="5">
    <source>
        <dbReference type="ARBA" id="ARBA00022490"/>
    </source>
</evidence>
<dbReference type="PANTHER" id="PTHR10099">
    <property type="entry name" value="PHOSPHORIBOSYLFORMYLGLYCINAMIDINE SYNTHASE"/>
    <property type="match status" value="1"/>
</dbReference>
<evidence type="ECO:0000256" key="15">
    <source>
        <dbReference type="ARBA" id="ARBA00052585"/>
    </source>
</evidence>
<keyword evidence="7" id="KW-0479">Metal-binding</keyword>
<dbReference type="InterPro" id="IPR041609">
    <property type="entry name" value="PurL_linker"/>
</dbReference>
<dbReference type="GO" id="GO:0006189">
    <property type="term" value="P:'de novo' IMP biosynthetic process"/>
    <property type="evidence" value="ECO:0007669"/>
    <property type="project" value="UniProtKB-UniPathway"/>
</dbReference>
<dbReference type="InterPro" id="IPR040707">
    <property type="entry name" value="FGAR-AT_N"/>
</dbReference>
<dbReference type="FunFam" id="3.30.1330.10:FF:000005">
    <property type="entry name" value="Phosphoribosylformylglycinamidine synthase"/>
    <property type="match status" value="1"/>
</dbReference>
<evidence type="ECO:0000256" key="16">
    <source>
        <dbReference type="ARBA" id="ARBA00057317"/>
    </source>
</evidence>
<dbReference type="CDD" id="cd02204">
    <property type="entry name" value="PurL_repeat2"/>
    <property type="match status" value="1"/>
</dbReference>
<reference evidence="22 23" key="1">
    <citation type="submission" date="2014-04" db="EMBL/GenBank/DDBJ databases">
        <authorList>
            <consortium name="DOE Joint Genome Institute"/>
            <person name="Kuo A."/>
            <person name="Kohler A."/>
            <person name="Nagy L.G."/>
            <person name="Floudas D."/>
            <person name="Copeland A."/>
            <person name="Barry K.W."/>
            <person name="Cichocki N."/>
            <person name="Veneault-Fourrey C."/>
            <person name="LaButti K."/>
            <person name="Lindquist E.A."/>
            <person name="Lipzen A."/>
            <person name="Lundell T."/>
            <person name="Morin E."/>
            <person name="Murat C."/>
            <person name="Sun H."/>
            <person name="Tunlid A."/>
            <person name="Henrissat B."/>
            <person name="Grigoriev I.V."/>
            <person name="Hibbett D.S."/>
            <person name="Martin F."/>
            <person name="Nordberg H.P."/>
            <person name="Cantor M.N."/>
            <person name="Hua S.X."/>
        </authorList>
    </citation>
    <scope>NUCLEOTIDE SEQUENCE [LARGE SCALE GENOMIC DNA]</scope>
    <source>
        <strain evidence="22 23">LaAM-08-1</strain>
    </source>
</reference>
<feature type="domain" description="PurM-like C-terminal" evidence="18">
    <location>
        <begin position="873"/>
        <end position="1009"/>
    </location>
</feature>
<comment type="pathway">
    <text evidence="2">Purine metabolism; IMP biosynthesis via de novo pathway; 5-amino-1-(5-phospho-D-ribosyl)imidazole from N(2)-formyl-N(1)-(5-phospho-D-ribosyl)glycinamide: step 1/2.</text>
</comment>
<evidence type="ECO:0000256" key="9">
    <source>
        <dbReference type="ARBA" id="ARBA00022755"/>
    </source>
</evidence>